<evidence type="ECO:0000256" key="8">
    <source>
        <dbReference type="ARBA" id="ARBA00022840"/>
    </source>
</evidence>
<dbReference type="NCBIfam" id="NF006830">
    <property type="entry name" value="PRK09355.1"/>
    <property type="match status" value="1"/>
</dbReference>
<evidence type="ECO:0000313" key="12">
    <source>
        <dbReference type="EMBL" id="SDD54072.1"/>
    </source>
</evidence>
<dbReference type="AlphaFoldDB" id="A0A1I0I9Q7"/>
<comment type="function">
    <text evidence="11">Catalyzes the phosphorylation of the hydroxyl group of 4-methyl-5-beta-hydroxyethylthiazole (THZ).</text>
</comment>
<dbReference type="RefSeq" id="WP_092934290.1">
    <property type="nucleotide sequence ID" value="NZ_FMZP01000029.1"/>
</dbReference>
<gene>
    <name evidence="11" type="primary">thiM</name>
    <name evidence="13" type="ORF">SAMN04488694_11748</name>
    <name evidence="12" type="ORF">SAMN05192552_102918</name>
</gene>
<proteinExistence type="inferred from homology"/>
<evidence type="ECO:0000256" key="4">
    <source>
        <dbReference type="ARBA" id="ARBA00022679"/>
    </source>
</evidence>
<name>A0A1I0I9Q7_9EURY</name>
<feature type="binding site" evidence="11">
    <location>
        <position position="173"/>
    </location>
    <ligand>
        <name>ATP</name>
        <dbReference type="ChEBI" id="CHEBI:30616"/>
    </ligand>
</feature>
<dbReference type="UniPathway" id="UPA00060">
    <property type="reaction ID" value="UER00139"/>
</dbReference>
<feature type="binding site" evidence="11">
    <location>
        <position position="51"/>
    </location>
    <ligand>
        <name>substrate</name>
    </ligand>
</feature>
<dbReference type="GO" id="GO:0009228">
    <property type="term" value="P:thiamine biosynthetic process"/>
    <property type="evidence" value="ECO:0007669"/>
    <property type="project" value="UniProtKB-KW"/>
</dbReference>
<keyword evidence="6 11" id="KW-0547">Nucleotide-binding</keyword>
<accession>A0A1I0I9Q7</accession>
<dbReference type="PIRSF" id="PIRSF000513">
    <property type="entry name" value="Thz_kinase"/>
    <property type="match status" value="1"/>
</dbReference>
<reference evidence="14 15" key="1">
    <citation type="submission" date="2016-10" db="EMBL/GenBank/DDBJ databases">
        <authorList>
            <person name="Varghese N."/>
            <person name="Submissions S."/>
        </authorList>
    </citation>
    <scope>NUCLEOTIDE SEQUENCE [LARGE SCALE GENOMIC DNA]</scope>
    <source>
        <strain evidence="12 15">CDM_1</strain>
        <strain evidence="14">CDM_6</strain>
    </source>
</reference>
<feature type="binding site" evidence="11">
    <location>
        <position position="127"/>
    </location>
    <ligand>
        <name>ATP</name>
        <dbReference type="ChEBI" id="CHEBI:30616"/>
    </ligand>
</feature>
<evidence type="ECO:0000256" key="9">
    <source>
        <dbReference type="ARBA" id="ARBA00022842"/>
    </source>
</evidence>
<keyword evidence="7 11" id="KW-0418">Kinase</keyword>
<keyword evidence="14" id="KW-1185">Reference proteome</keyword>
<evidence type="ECO:0000256" key="2">
    <source>
        <dbReference type="ARBA" id="ARBA00001946"/>
    </source>
</evidence>
<comment type="cofactor">
    <cofactor evidence="2 11">
        <name>Mg(2+)</name>
        <dbReference type="ChEBI" id="CHEBI:18420"/>
    </cofactor>
</comment>
<evidence type="ECO:0000313" key="14">
    <source>
        <dbReference type="Proteomes" id="UP000199320"/>
    </source>
</evidence>
<dbReference type="EMBL" id="FMZP01000029">
    <property type="protein sequence ID" value="SDD54072.1"/>
    <property type="molecule type" value="Genomic_DNA"/>
</dbReference>
<dbReference type="GO" id="GO:0004417">
    <property type="term" value="F:hydroxyethylthiazole kinase activity"/>
    <property type="evidence" value="ECO:0007669"/>
    <property type="project" value="UniProtKB-UniRule"/>
</dbReference>
<dbReference type="STRING" id="392421.SAMN04488694_11748"/>
<dbReference type="GO" id="GO:0000287">
    <property type="term" value="F:magnesium ion binding"/>
    <property type="evidence" value="ECO:0007669"/>
    <property type="project" value="UniProtKB-UniRule"/>
</dbReference>
<dbReference type="GO" id="GO:0005524">
    <property type="term" value="F:ATP binding"/>
    <property type="evidence" value="ECO:0007669"/>
    <property type="project" value="UniProtKB-UniRule"/>
</dbReference>
<keyword evidence="8 11" id="KW-0067">ATP-binding</keyword>
<keyword evidence="10 11" id="KW-0784">Thiamine biosynthesis</keyword>
<dbReference type="SUPFAM" id="SSF53613">
    <property type="entry name" value="Ribokinase-like"/>
    <property type="match status" value="1"/>
</dbReference>
<evidence type="ECO:0000256" key="3">
    <source>
        <dbReference type="ARBA" id="ARBA00004868"/>
    </source>
</evidence>
<dbReference type="Pfam" id="PF02110">
    <property type="entry name" value="HK"/>
    <property type="match status" value="1"/>
</dbReference>
<comment type="catalytic activity">
    <reaction evidence="1 11">
        <text>5-(2-hydroxyethyl)-4-methylthiazole + ATP = 4-methyl-5-(2-phosphooxyethyl)-thiazole + ADP + H(+)</text>
        <dbReference type="Rhea" id="RHEA:24212"/>
        <dbReference type="ChEBI" id="CHEBI:15378"/>
        <dbReference type="ChEBI" id="CHEBI:17957"/>
        <dbReference type="ChEBI" id="CHEBI:30616"/>
        <dbReference type="ChEBI" id="CHEBI:58296"/>
        <dbReference type="ChEBI" id="CHEBI:456216"/>
        <dbReference type="EC" id="2.7.1.50"/>
    </reaction>
</comment>
<dbReference type="Gene3D" id="3.40.1190.20">
    <property type="match status" value="1"/>
</dbReference>
<dbReference type="InterPro" id="IPR000417">
    <property type="entry name" value="Hyethyz_kinase"/>
</dbReference>
<sequence>MTNDLEGTGEALADSLAAIRKREPLVQQLTNEVTKNDLANVTLSWGALPVMADAPGEAPEMAELAGAVLLNTGRMTDSNIEALHAAGRAANDLGVPVVLDPVGAGTTPTRDEVHTSLLENVEFAAIKGNYGEITHLAGKTAEVKGVESVGEYEDITESAQALAETTGAAVVASGAEDIVAGADRLYRLRAGDEMLSTVVGTGCMLGATLAAFTGSLEDNVAAALHGTLAYGLAGERATDLEYNGPASYRINLIDSIAGLTPEVAAELETENQIERVR</sequence>
<evidence type="ECO:0000256" key="11">
    <source>
        <dbReference type="HAMAP-Rule" id="MF_00228"/>
    </source>
</evidence>
<keyword evidence="9 11" id="KW-0460">Magnesium</keyword>
<protein>
    <recommendedName>
        <fullName evidence="11">Hydroxyethylthiazole kinase</fullName>
        <ecNumber evidence="11">2.7.1.50</ecNumber>
    </recommendedName>
    <alternativeName>
        <fullName evidence="11">4-methyl-5-beta-hydroxyethylthiazole kinase</fullName>
        <shortName evidence="11">TH kinase</shortName>
        <shortName evidence="11">Thz kinase</shortName>
    </alternativeName>
</protein>
<comment type="pathway">
    <text evidence="3 11">Cofactor biosynthesis; thiamine diphosphate biosynthesis; 4-methyl-5-(2-phosphoethyl)-thiazole from 5-(2-hydroxyethyl)-4-methylthiazole: step 1/1.</text>
</comment>
<evidence type="ECO:0000256" key="1">
    <source>
        <dbReference type="ARBA" id="ARBA00001771"/>
    </source>
</evidence>
<dbReference type="GO" id="GO:0009229">
    <property type="term" value="P:thiamine diphosphate biosynthetic process"/>
    <property type="evidence" value="ECO:0007669"/>
    <property type="project" value="UniProtKB-UniRule"/>
</dbReference>
<keyword evidence="4 11" id="KW-0808">Transferase</keyword>
<comment type="similarity">
    <text evidence="11">Belongs to the Thz kinase family.</text>
</comment>
<evidence type="ECO:0000256" key="5">
    <source>
        <dbReference type="ARBA" id="ARBA00022723"/>
    </source>
</evidence>
<dbReference type="CDD" id="cd01170">
    <property type="entry name" value="THZ_kinase"/>
    <property type="match status" value="1"/>
</dbReference>
<reference evidence="13" key="2">
    <citation type="submission" date="2016-10" db="EMBL/GenBank/DDBJ databases">
        <authorList>
            <person name="de Groot N.N."/>
        </authorList>
    </citation>
    <scope>NUCLEOTIDE SEQUENCE [LARGE SCALE GENOMIC DNA]</scope>
    <source>
        <strain evidence="13">CDM_6</strain>
    </source>
</reference>
<dbReference type="PRINTS" id="PR01099">
    <property type="entry name" value="HYETHTZKNASE"/>
</dbReference>
<dbReference type="OrthoDB" id="214286at2157"/>
<dbReference type="Proteomes" id="UP000324021">
    <property type="component" value="Unassembled WGS sequence"/>
</dbReference>
<keyword evidence="5 11" id="KW-0479">Metal-binding</keyword>
<evidence type="ECO:0000256" key="7">
    <source>
        <dbReference type="ARBA" id="ARBA00022777"/>
    </source>
</evidence>
<dbReference type="EC" id="2.7.1.50" evidence="11"/>
<dbReference type="HAMAP" id="MF_00228">
    <property type="entry name" value="Thz_kinase"/>
    <property type="match status" value="1"/>
</dbReference>
<dbReference type="Proteomes" id="UP000199320">
    <property type="component" value="Unassembled WGS sequence"/>
</dbReference>
<evidence type="ECO:0000256" key="6">
    <source>
        <dbReference type="ARBA" id="ARBA00022741"/>
    </source>
</evidence>
<evidence type="ECO:0000313" key="15">
    <source>
        <dbReference type="Proteomes" id="UP000324021"/>
    </source>
</evidence>
<feature type="binding site" evidence="11">
    <location>
        <position position="200"/>
    </location>
    <ligand>
        <name>substrate</name>
    </ligand>
</feature>
<evidence type="ECO:0000256" key="10">
    <source>
        <dbReference type="ARBA" id="ARBA00022977"/>
    </source>
</evidence>
<organism evidence="13 14">
    <name type="scientific">Natrinema hispanicum</name>
    <dbReference type="NCBI Taxonomy" id="392421"/>
    <lineage>
        <taxon>Archaea</taxon>
        <taxon>Methanobacteriati</taxon>
        <taxon>Methanobacteriota</taxon>
        <taxon>Stenosarchaea group</taxon>
        <taxon>Halobacteria</taxon>
        <taxon>Halobacteriales</taxon>
        <taxon>Natrialbaceae</taxon>
        <taxon>Natrinema</taxon>
    </lineage>
</organism>
<evidence type="ECO:0000313" key="13">
    <source>
        <dbReference type="EMBL" id="SET92734.1"/>
    </source>
</evidence>
<dbReference type="InterPro" id="IPR029056">
    <property type="entry name" value="Ribokinase-like"/>
</dbReference>
<dbReference type="EMBL" id="FOIC01000017">
    <property type="protein sequence ID" value="SET92734.1"/>
    <property type="molecule type" value="Genomic_DNA"/>
</dbReference>